<dbReference type="EMBL" id="FMJC01000002">
    <property type="protein sequence ID" value="SCM72234.1"/>
    <property type="molecule type" value="Genomic_DNA"/>
</dbReference>
<sequence length="58" mass="6431">MLNRADKLRLHLCGGRLLPHPPEQFQSEIALGKRGFIPFGGLASLFLKQSRTEESTPA</sequence>
<dbReference type="AlphaFoldDB" id="A0A212L3S9"/>
<organism evidence="1">
    <name type="scientific">uncultured Desulfovibrio sp</name>
    <dbReference type="NCBI Taxonomy" id="167968"/>
    <lineage>
        <taxon>Bacteria</taxon>
        <taxon>Pseudomonadati</taxon>
        <taxon>Thermodesulfobacteriota</taxon>
        <taxon>Desulfovibrionia</taxon>
        <taxon>Desulfovibrionales</taxon>
        <taxon>Desulfovibrionaceae</taxon>
        <taxon>Desulfovibrio</taxon>
        <taxon>environmental samples</taxon>
    </lineage>
</organism>
<name>A0A212L3S9_9BACT</name>
<accession>A0A212L3S9</accession>
<reference evidence="1" key="1">
    <citation type="submission" date="2016-08" db="EMBL/GenBank/DDBJ databases">
        <authorList>
            <person name="Seilhamer J.J."/>
        </authorList>
    </citation>
    <scope>NUCLEOTIDE SEQUENCE</scope>
    <source>
        <strain evidence="1">86-1</strain>
    </source>
</reference>
<protein>
    <submittedName>
        <fullName evidence="1">Uncharacterized protein</fullName>
    </submittedName>
</protein>
<evidence type="ECO:0000313" key="1">
    <source>
        <dbReference type="EMBL" id="SCM72234.1"/>
    </source>
</evidence>
<gene>
    <name evidence="1" type="ORF">KL86DES1_20478</name>
</gene>
<proteinExistence type="predicted"/>